<dbReference type="Proteomes" id="UP000238007">
    <property type="component" value="Unassembled WGS sequence"/>
</dbReference>
<feature type="signal peptide" evidence="1">
    <location>
        <begin position="1"/>
        <end position="22"/>
    </location>
</feature>
<name>A0A2T0VZS2_9RHOB</name>
<feature type="chain" id="PRO_5015537944" description="Secreted protein" evidence="1">
    <location>
        <begin position="23"/>
        <end position="145"/>
    </location>
</feature>
<dbReference type="OrthoDB" id="9977494at2"/>
<protein>
    <recommendedName>
        <fullName evidence="4">Secreted protein</fullName>
    </recommendedName>
</protein>
<organism evidence="2 3">
    <name type="scientific">Yoonia maritima</name>
    <dbReference type="NCBI Taxonomy" id="1435347"/>
    <lineage>
        <taxon>Bacteria</taxon>
        <taxon>Pseudomonadati</taxon>
        <taxon>Pseudomonadota</taxon>
        <taxon>Alphaproteobacteria</taxon>
        <taxon>Rhodobacterales</taxon>
        <taxon>Paracoccaceae</taxon>
        <taxon>Yoonia</taxon>
    </lineage>
</organism>
<accession>A0A2T0VZS2</accession>
<evidence type="ECO:0008006" key="4">
    <source>
        <dbReference type="Google" id="ProtNLM"/>
    </source>
</evidence>
<sequence>MKKIIAALTLSLSTLFASGAQAQEFDLNAVLSDLSAGCSAVPGDCAALTAAAMQTIRASGLPPSVINQNIGAVVSTLIAVSRAAPPAVRAQLASAVAVAADPEVGFVGTSAQVQQQIAAVQTIATSLSGGEEVSGEVVSQLGSAS</sequence>
<reference evidence="2 3" key="1">
    <citation type="submission" date="2018-03" db="EMBL/GenBank/DDBJ databases">
        <title>Genomic Encyclopedia of Archaeal and Bacterial Type Strains, Phase II (KMG-II): from individual species to whole genera.</title>
        <authorList>
            <person name="Goeker M."/>
        </authorList>
    </citation>
    <scope>NUCLEOTIDE SEQUENCE [LARGE SCALE GENOMIC DNA]</scope>
    <source>
        <strain evidence="2 3">DSM 101533</strain>
    </source>
</reference>
<dbReference type="AlphaFoldDB" id="A0A2T0VZS2"/>
<dbReference type="RefSeq" id="WP_106356224.1">
    <property type="nucleotide sequence ID" value="NZ_PVTP01000004.1"/>
</dbReference>
<comment type="caution">
    <text evidence="2">The sequence shown here is derived from an EMBL/GenBank/DDBJ whole genome shotgun (WGS) entry which is preliminary data.</text>
</comment>
<keyword evidence="3" id="KW-1185">Reference proteome</keyword>
<keyword evidence="1" id="KW-0732">Signal</keyword>
<dbReference type="EMBL" id="PVTP01000004">
    <property type="protein sequence ID" value="PRY78062.1"/>
    <property type="molecule type" value="Genomic_DNA"/>
</dbReference>
<proteinExistence type="predicted"/>
<evidence type="ECO:0000313" key="3">
    <source>
        <dbReference type="Proteomes" id="UP000238007"/>
    </source>
</evidence>
<evidence type="ECO:0000256" key="1">
    <source>
        <dbReference type="SAM" id="SignalP"/>
    </source>
</evidence>
<evidence type="ECO:0000313" key="2">
    <source>
        <dbReference type="EMBL" id="PRY78062.1"/>
    </source>
</evidence>
<gene>
    <name evidence="2" type="ORF">CLV80_10424</name>
</gene>